<dbReference type="AlphaFoldDB" id="K6VNX5"/>
<dbReference type="InterPro" id="IPR051158">
    <property type="entry name" value="Metallophosphoesterase_sf"/>
</dbReference>
<dbReference type="InterPro" id="IPR029052">
    <property type="entry name" value="Metallo-depent_PP-like"/>
</dbReference>
<accession>K6VNX5</accession>
<organism evidence="2 3">
    <name type="scientific">Austwickia chelonae NBRC 105200</name>
    <dbReference type="NCBI Taxonomy" id="1184607"/>
    <lineage>
        <taxon>Bacteria</taxon>
        <taxon>Bacillati</taxon>
        <taxon>Actinomycetota</taxon>
        <taxon>Actinomycetes</taxon>
        <taxon>Micrococcales</taxon>
        <taxon>Dermatophilaceae</taxon>
        <taxon>Austwickia</taxon>
    </lineage>
</organism>
<dbReference type="InterPro" id="IPR004843">
    <property type="entry name" value="Calcineurin-like_PHP"/>
</dbReference>
<evidence type="ECO:0000313" key="3">
    <source>
        <dbReference type="Proteomes" id="UP000008495"/>
    </source>
</evidence>
<name>K6VNX5_9MICO</name>
<dbReference type="Gene3D" id="3.60.21.10">
    <property type="match status" value="1"/>
</dbReference>
<comment type="caution">
    <text evidence="2">The sequence shown here is derived from an EMBL/GenBank/DDBJ whole genome shotgun (WGS) entry which is preliminary data.</text>
</comment>
<dbReference type="EMBL" id="BAGZ01000004">
    <property type="protein sequence ID" value="GAB77055.1"/>
    <property type="molecule type" value="Genomic_DNA"/>
</dbReference>
<dbReference type="GO" id="GO:0008758">
    <property type="term" value="F:UDP-2,3-diacylglucosamine hydrolase activity"/>
    <property type="evidence" value="ECO:0007669"/>
    <property type="project" value="TreeGrafter"/>
</dbReference>
<dbReference type="PANTHER" id="PTHR31302">
    <property type="entry name" value="TRANSMEMBRANE PROTEIN WITH METALLOPHOSPHOESTERASE DOMAIN-RELATED"/>
    <property type="match status" value="1"/>
</dbReference>
<dbReference type="RefSeq" id="WP_006501807.1">
    <property type="nucleotide sequence ID" value="NZ_BAGZ01000004.1"/>
</dbReference>
<dbReference type="Pfam" id="PF00149">
    <property type="entry name" value="Metallophos"/>
    <property type="match status" value="1"/>
</dbReference>
<dbReference type="Proteomes" id="UP000008495">
    <property type="component" value="Unassembled WGS sequence"/>
</dbReference>
<sequence>MNTLTKTALSVVGAGVSCLAYASLIERNAFVVRERSAPVLPPGARPLRILQVSDIHLMPGQRRKIAWIKELARLRPDMVVNTGDNLSHPQSVEPLLEAMAPFLDLPGAFVLGSNDYFAPRPKNPAIYLRHRLRMPTTARLPTDELVAGLRSQGWLDLNNVRSRVEIAGLDLELIGVDDPHIQLDRYDRVAGPADPSADLTIGVVHAPYQRVLNAMTRDGAGMIIAGHTHGGQIAMPFLGALVTNCDLDRRRAKGMSRWWPGANGAPDREAPESAAWMHVSAGLGTSPYAPARFACRPEATLLTLTPRDR</sequence>
<protein>
    <recommendedName>
        <fullName evidence="1">Calcineurin-like phosphoesterase domain-containing protein</fullName>
    </recommendedName>
</protein>
<evidence type="ECO:0000313" key="2">
    <source>
        <dbReference type="EMBL" id="GAB77055.1"/>
    </source>
</evidence>
<feature type="domain" description="Calcineurin-like phosphoesterase" evidence="1">
    <location>
        <begin position="47"/>
        <end position="230"/>
    </location>
</feature>
<dbReference type="PANTHER" id="PTHR31302:SF20">
    <property type="entry name" value="CONSERVED PROTEIN"/>
    <property type="match status" value="1"/>
</dbReference>
<dbReference type="GO" id="GO:0016020">
    <property type="term" value="C:membrane"/>
    <property type="evidence" value="ECO:0007669"/>
    <property type="project" value="GOC"/>
</dbReference>
<keyword evidence="3" id="KW-1185">Reference proteome</keyword>
<gene>
    <name evidence="2" type="ORF">AUCHE_04_00960</name>
</gene>
<dbReference type="PROSITE" id="PS51257">
    <property type="entry name" value="PROKAR_LIPOPROTEIN"/>
    <property type="match status" value="1"/>
</dbReference>
<evidence type="ECO:0000259" key="1">
    <source>
        <dbReference type="Pfam" id="PF00149"/>
    </source>
</evidence>
<dbReference type="STRING" id="100225.SAMN05421595_2192"/>
<proteinExistence type="predicted"/>
<dbReference type="SUPFAM" id="SSF56300">
    <property type="entry name" value="Metallo-dependent phosphatases"/>
    <property type="match status" value="1"/>
</dbReference>
<reference evidence="2 3" key="1">
    <citation type="submission" date="2012-08" db="EMBL/GenBank/DDBJ databases">
        <title>Whole genome shotgun sequence of Austwickia chelonae NBRC 105200.</title>
        <authorList>
            <person name="Yoshida I."/>
            <person name="Hosoyama A."/>
            <person name="Tsuchikane K."/>
            <person name="Katsumata H."/>
            <person name="Ando Y."/>
            <person name="Ohji S."/>
            <person name="Hamada M."/>
            <person name="Tamura T."/>
            <person name="Yamazoe A."/>
            <person name="Yamazaki S."/>
            <person name="Fujita N."/>
        </authorList>
    </citation>
    <scope>NUCLEOTIDE SEQUENCE [LARGE SCALE GENOMIC DNA]</scope>
    <source>
        <strain evidence="2 3">NBRC 105200</strain>
    </source>
</reference>
<dbReference type="eggNOG" id="COG1408">
    <property type="taxonomic scope" value="Bacteria"/>
</dbReference>
<dbReference type="OrthoDB" id="9780884at2"/>
<dbReference type="GO" id="GO:0009245">
    <property type="term" value="P:lipid A biosynthetic process"/>
    <property type="evidence" value="ECO:0007669"/>
    <property type="project" value="TreeGrafter"/>
</dbReference>